<dbReference type="InterPro" id="IPR004837">
    <property type="entry name" value="NaCa_Exmemb"/>
</dbReference>
<feature type="transmembrane region" description="Helical" evidence="5">
    <location>
        <begin position="299"/>
        <end position="317"/>
    </location>
</feature>
<dbReference type="GO" id="GO:0005262">
    <property type="term" value="F:calcium channel activity"/>
    <property type="evidence" value="ECO:0007669"/>
    <property type="project" value="TreeGrafter"/>
</dbReference>
<feature type="transmembrane region" description="Helical" evidence="5">
    <location>
        <begin position="208"/>
        <end position="231"/>
    </location>
</feature>
<dbReference type="Proteomes" id="UP000470384">
    <property type="component" value="Unassembled WGS sequence"/>
</dbReference>
<organism evidence="7 8">
    <name type="scientific">Pyruvatibacter mobilis</name>
    <dbReference type="NCBI Taxonomy" id="1712261"/>
    <lineage>
        <taxon>Bacteria</taxon>
        <taxon>Pseudomonadati</taxon>
        <taxon>Pseudomonadota</taxon>
        <taxon>Alphaproteobacteria</taxon>
        <taxon>Hyphomicrobiales</taxon>
        <taxon>Parvibaculaceae</taxon>
        <taxon>Pyruvatibacter</taxon>
    </lineage>
</organism>
<dbReference type="PANTHER" id="PTHR10846">
    <property type="entry name" value="SODIUM/POTASSIUM/CALCIUM EXCHANGER"/>
    <property type="match status" value="1"/>
</dbReference>
<evidence type="ECO:0000256" key="1">
    <source>
        <dbReference type="ARBA" id="ARBA00004141"/>
    </source>
</evidence>
<keyword evidence="2 5" id="KW-0812">Transmembrane</keyword>
<dbReference type="InterPro" id="IPR044880">
    <property type="entry name" value="NCX_ion-bd_dom_sf"/>
</dbReference>
<evidence type="ECO:0000313" key="7">
    <source>
        <dbReference type="EMBL" id="NBG97101.1"/>
    </source>
</evidence>
<dbReference type="Gene3D" id="1.20.1420.30">
    <property type="entry name" value="NCX, central ion-binding region"/>
    <property type="match status" value="1"/>
</dbReference>
<sequence>MSYLLVLGGLLLLAGGGEALIRGAVALAERLGISPVFVGLTVVAIGTSTPELTVAINAAMTGTPDIAVGSVIGSNISNILLVLAATALVQPIIVDPRMVFRDGLFLLAVSFGVAMVALTGLITPGQGTAMVVLLVFYLVFSYWAEMVRNAPSAERREAEVAEYKGIPPKFIYAIPAILIGLVGVVQGAEFLVQGATEIALSMGVSEAVIGLSLVAVGTSLPELAVSLLAAYRGHAGVAVGNIIGSNISNLLLILGVTGFITETPVAAQIARYDVWVMVAATAIMVPVMVTGLRISRAEGVLFLTAYVLYLVSIFTGLPDMVMSVLYG</sequence>
<evidence type="ECO:0000256" key="4">
    <source>
        <dbReference type="ARBA" id="ARBA00023136"/>
    </source>
</evidence>
<dbReference type="GeneID" id="300653884"/>
<comment type="caution">
    <text evidence="7">The sequence shown here is derived from an EMBL/GenBank/DDBJ whole genome shotgun (WGS) entry which is preliminary data.</text>
</comment>
<feature type="transmembrane region" description="Helical" evidence="5">
    <location>
        <begin position="238"/>
        <end position="260"/>
    </location>
</feature>
<name>A0A845QIJ8_9HYPH</name>
<keyword evidence="4 5" id="KW-0472">Membrane</keyword>
<dbReference type="NCBIfam" id="TIGR00367">
    <property type="entry name" value="calcium/sodium antiporter"/>
    <property type="match status" value="1"/>
</dbReference>
<protein>
    <submittedName>
        <fullName evidence="7">Calcium/sodium antiporter</fullName>
    </submittedName>
</protein>
<feature type="transmembrane region" description="Helical" evidence="5">
    <location>
        <begin position="66"/>
        <end position="92"/>
    </location>
</feature>
<dbReference type="EMBL" id="WXYQ01000015">
    <property type="protein sequence ID" value="NBG97101.1"/>
    <property type="molecule type" value="Genomic_DNA"/>
</dbReference>
<dbReference type="GO" id="GO:0005886">
    <property type="term" value="C:plasma membrane"/>
    <property type="evidence" value="ECO:0007669"/>
    <property type="project" value="TreeGrafter"/>
</dbReference>
<keyword evidence="8" id="KW-1185">Reference proteome</keyword>
<feature type="transmembrane region" description="Helical" evidence="5">
    <location>
        <begin position="128"/>
        <end position="147"/>
    </location>
</feature>
<reference evidence="7 8" key="1">
    <citation type="journal article" date="2016" name="Int. J. Syst. Evol. Microbiol.">
        <title>Pyruvatibacter mobilis gen. nov., sp. nov., a marine bacterium from the culture broth of Picochlorum sp. 122.</title>
        <authorList>
            <person name="Wang G."/>
            <person name="Tang M."/>
            <person name="Wu H."/>
            <person name="Dai S."/>
            <person name="Li T."/>
            <person name="Chen C."/>
            <person name="He H."/>
            <person name="Fan J."/>
            <person name="Xiang W."/>
            <person name="Li X."/>
        </authorList>
    </citation>
    <scope>NUCLEOTIDE SEQUENCE [LARGE SCALE GENOMIC DNA]</scope>
    <source>
        <strain evidence="7 8">GYP-11</strain>
    </source>
</reference>
<gene>
    <name evidence="7" type="ORF">GTQ45_15290</name>
</gene>
<keyword evidence="3 5" id="KW-1133">Transmembrane helix</keyword>
<dbReference type="RefSeq" id="WP_027842304.1">
    <property type="nucleotide sequence ID" value="NZ_BMHN01000001.1"/>
</dbReference>
<evidence type="ECO:0000313" key="8">
    <source>
        <dbReference type="Proteomes" id="UP000470384"/>
    </source>
</evidence>
<dbReference type="AlphaFoldDB" id="A0A845QIJ8"/>
<evidence type="ECO:0000259" key="6">
    <source>
        <dbReference type="Pfam" id="PF01699"/>
    </source>
</evidence>
<evidence type="ECO:0000256" key="2">
    <source>
        <dbReference type="ARBA" id="ARBA00022692"/>
    </source>
</evidence>
<comment type="subcellular location">
    <subcellularLocation>
        <location evidence="1">Membrane</location>
        <topology evidence="1">Multi-pass membrane protein</topology>
    </subcellularLocation>
</comment>
<feature type="domain" description="Sodium/calcium exchanger membrane region" evidence="6">
    <location>
        <begin position="2"/>
        <end position="143"/>
    </location>
</feature>
<dbReference type="GO" id="GO:0008273">
    <property type="term" value="F:calcium, potassium:sodium antiporter activity"/>
    <property type="evidence" value="ECO:0007669"/>
    <property type="project" value="TreeGrafter"/>
</dbReference>
<feature type="domain" description="Sodium/calcium exchanger membrane region" evidence="6">
    <location>
        <begin position="176"/>
        <end position="313"/>
    </location>
</feature>
<feature type="transmembrane region" description="Helical" evidence="5">
    <location>
        <begin position="170"/>
        <end position="188"/>
    </location>
</feature>
<accession>A0A845QIJ8</accession>
<feature type="transmembrane region" description="Helical" evidence="5">
    <location>
        <begin position="272"/>
        <end position="292"/>
    </location>
</feature>
<dbReference type="PANTHER" id="PTHR10846:SF8">
    <property type="entry name" value="INNER MEMBRANE PROTEIN YRBG"/>
    <property type="match status" value="1"/>
</dbReference>
<dbReference type="Pfam" id="PF01699">
    <property type="entry name" value="Na_Ca_ex"/>
    <property type="match status" value="2"/>
</dbReference>
<evidence type="ECO:0000256" key="3">
    <source>
        <dbReference type="ARBA" id="ARBA00022989"/>
    </source>
</evidence>
<dbReference type="InterPro" id="IPR004481">
    <property type="entry name" value="K/Na/Ca-exchanger"/>
</dbReference>
<proteinExistence type="predicted"/>
<evidence type="ECO:0000256" key="5">
    <source>
        <dbReference type="SAM" id="Phobius"/>
    </source>
</evidence>
<dbReference type="GO" id="GO:0006874">
    <property type="term" value="P:intracellular calcium ion homeostasis"/>
    <property type="evidence" value="ECO:0007669"/>
    <property type="project" value="TreeGrafter"/>
</dbReference>
<feature type="transmembrane region" description="Helical" evidence="5">
    <location>
        <begin position="104"/>
        <end position="122"/>
    </location>
</feature>
<dbReference type="OrthoDB" id="9794225at2"/>